<name>A0A1G7IZJ0_9FLAO</name>
<feature type="domain" description="RagB/SusD" evidence="6">
    <location>
        <begin position="340"/>
        <end position="496"/>
    </location>
</feature>
<dbReference type="GO" id="GO:0009279">
    <property type="term" value="C:cell outer membrane"/>
    <property type="evidence" value="ECO:0007669"/>
    <property type="project" value="UniProtKB-SubCell"/>
</dbReference>
<dbReference type="SUPFAM" id="SSF48452">
    <property type="entry name" value="TPR-like"/>
    <property type="match status" value="1"/>
</dbReference>
<evidence type="ECO:0000259" key="6">
    <source>
        <dbReference type="Pfam" id="PF07980"/>
    </source>
</evidence>
<evidence type="ECO:0000256" key="1">
    <source>
        <dbReference type="ARBA" id="ARBA00004442"/>
    </source>
</evidence>
<accession>A0A1G7IZJ0</accession>
<comment type="similarity">
    <text evidence="2">Belongs to the SusD family.</text>
</comment>
<proteinExistence type="inferred from homology"/>
<dbReference type="STRING" id="641691.SAMN05421636_1166"/>
<dbReference type="Pfam" id="PF07980">
    <property type="entry name" value="SusD_RagB"/>
    <property type="match status" value="1"/>
</dbReference>
<dbReference type="RefSeq" id="WP_091874190.1">
    <property type="nucleotide sequence ID" value="NZ_FNAO01000016.1"/>
</dbReference>
<dbReference type="InterPro" id="IPR033985">
    <property type="entry name" value="SusD-like_N"/>
</dbReference>
<organism evidence="8 9">
    <name type="scientific">Pricia antarctica</name>
    <dbReference type="NCBI Taxonomy" id="641691"/>
    <lineage>
        <taxon>Bacteria</taxon>
        <taxon>Pseudomonadati</taxon>
        <taxon>Bacteroidota</taxon>
        <taxon>Flavobacteriia</taxon>
        <taxon>Flavobacteriales</taxon>
        <taxon>Flavobacteriaceae</taxon>
        <taxon>Pricia</taxon>
    </lineage>
</organism>
<keyword evidence="4" id="KW-0472">Membrane</keyword>
<keyword evidence="9" id="KW-1185">Reference proteome</keyword>
<evidence type="ECO:0000256" key="5">
    <source>
        <dbReference type="ARBA" id="ARBA00023237"/>
    </source>
</evidence>
<dbReference type="InterPro" id="IPR011990">
    <property type="entry name" value="TPR-like_helical_dom_sf"/>
</dbReference>
<dbReference type="EMBL" id="FNAO01000016">
    <property type="protein sequence ID" value="SDF18152.1"/>
    <property type="molecule type" value="Genomic_DNA"/>
</dbReference>
<keyword evidence="5" id="KW-0998">Cell outer membrane</keyword>
<evidence type="ECO:0000313" key="9">
    <source>
        <dbReference type="Proteomes" id="UP000199109"/>
    </source>
</evidence>
<evidence type="ECO:0000256" key="2">
    <source>
        <dbReference type="ARBA" id="ARBA00006275"/>
    </source>
</evidence>
<sequence length="496" mass="55243">MKRFIVYTRYSLVLFMVGCIIGCTDVLEENPVSVVAPSNFYKTDSDFEAAINGSLRALFGGYGNFSNVPPHIISAGAEDTSSRAAAPSLNEFDTFQPTVNNNFARNMWIALYNSINVCNSLIANIDGATEVSDTNKRSYEGQARYIRALSYFYLTRWWGEVPIITFENQLDAANVGQSSVAAIYEVIVDDLTYAESNLPLTFEDRGRPTKGAAQIMLAEVYLNMAGWPLKDSSKYTLARDMAKKVIDSGIYSLEDEFLDLWLVANKTTNTEFIFAFYGSPFNGAGATSPVHQSMRPGEEGGFNTVLSEARFFYSFPEGPRKDATFWTVFADEANTTWEESAQGKPVIAKYRDGGVAASRDQGLVNGSAGEGFFVVNRYAEALLIYAEASNMAEGMPSQDALDALNMVRRRASGYDQSVYPDLLPGMAQQAFDEAVINERKWEFAFEVKRWFDLVRKEMVVSANIDLYPNVKEHNRLLPKPQTEVDLINGLEQNEGY</sequence>
<dbReference type="OrthoDB" id="5694214at2"/>
<protein>
    <submittedName>
        <fullName evidence="8">Starch-binding associating with outer membrane</fullName>
    </submittedName>
</protein>
<feature type="domain" description="SusD-like N-terminal" evidence="7">
    <location>
        <begin position="86"/>
        <end position="222"/>
    </location>
</feature>
<evidence type="ECO:0000256" key="4">
    <source>
        <dbReference type="ARBA" id="ARBA00023136"/>
    </source>
</evidence>
<evidence type="ECO:0000256" key="3">
    <source>
        <dbReference type="ARBA" id="ARBA00022729"/>
    </source>
</evidence>
<comment type="subcellular location">
    <subcellularLocation>
        <location evidence="1">Cell outer membrane</location>
    </subcellularLocation>
</comment>
<dbReference type="InterPro" id="IPR012944">
    <property type="entry name" value="SusD_RagB_dom"/>
</dbReference>
<dbReference type="Proteomes" id="UP000199109">
    <property type="component" value="Unassembled WGS sequence"/>
</dbReference>
<dbReference type="Gene3D" id="1.25.40.390">
    <property type="match status" value="1"/>
</dbReference>
<dbReference type="AlphaFoldDB" id="A0A1G7IZJ0"/>
<gene>
    <name evidence="8" type="ORF">SAMN05421636_1166</name>
</gene>
<evidence type="ECO:0000313" key="8">
    <source>
        <dbReference type="EMBL" id="SDF18152.1"/>
    </source>
</evidence>
<keyword evidence="3" id="KW-0732">Signal</keyword>
<reference evidence="8 9" key="1">
    <citation type="submission" date="2016-10" db="EMBL/GenBank/DDBJ databases">
        <authorList>
            <person name="de Groot N.N."/>
        </authorList>
    </citation>
    <scope>NUCLEOTIDE SEQUENCE [LARGE SCALE GENOMIC DNA]</scope>
    <source>
        <strain evidence="8 9">DSM 23421</strain>
    </source>
</reference>
<dbReference type="CDD" id="cd08977">
    <property type="entry name" value="SusD"/>
    <property type="match status" value="1"/>
</dbReference>
<dbReference type="Pfam" id="PF14322">
    <property type="entry name" value="SusD-like_3"/>
    <property type="match status" value="1"/>
</dbReference>
<evidence type="ECO:0000259" key="7">
    <source>
        <dbReference type="Pfam" id="PF14322"/>
    </source>
</evidence>